<dbReference type="InterPro" id="IPR050348">
    <property type="entry name" value="Protein-Tyr_Phosphatase"/>
</dbReference>
<dbReference type="PRINTS" id="PR00700">
    <property type="entry name" value="PRTYPHPHTASE"/>
</dbReference>
<dbReference type="EC" id="3.1.3.48" evidence="2"/>
<evidence type="ECO:0000313" key="7">
    <source>
        <dbReference type="EMBL" id="KAG9068509.1"/>
    </source>
</evidence>
<dbReference type="EMBL" id="JAHRHY010000006">
    <property type="protein sequence ID" value="KAG9068509.1"/>
    <property type="molecule type" value="Genomic_DNA"/>
</dbReference>
<dbReference type="InterPro" id="IPR036873">
    <property type="entry name" value="Rhodanese-like_dom_sf"/>
</dbReference>
<dbReference type="PROSITE" id="PS50056">
    <property type="entry name" value="TYR_PHOSPHATASE_2"/>
    <property type="match status" value="1"/>
</dbReference>
<feature type="region of interest" description="Disordered" evidence="3">
    <location>
        <begin position="187"/>
        <end position="273"/>
    </location>
</feature>
<reference evidence="7" key="1">
    <citation type="submission" date="2021-06" db="EMBL/GenBank/DDBJ databases">
        <title>Genome Sequence of Mortierella hyaline Strain SCG-10, a Cold-Adapted, Nitrate-Reducing Fungus Isolated from Soil in Minnesota, USA.</title>
        <authorList>
            <person name="Aldossari N."/>
        </authorList>
    </citation>
    <scope>NUCLEOTIDE SEQUENCE</scope>
    <source>
        <strain evidence="7">SCG-10</strain>
    </source>
</reference>
<gene>
    <name evidence="7" type="ORF">KI688_010782</name>
</gene>
<dbReference type="PANTHER" id="PTHR19134:SF561">
    <property type="entry name" value="PROTEIN TYROSINE PHOSPHATASE 36E, ISOFORM A"/>
    <property type="match status" value="1"/>
</dbReference>
<dbReference type="OrthoDB" id="6058203at2759"/>
<dbReference type="InterPro" id="IPR000387">
    <property type="entry name" value="Tyr_Pase_dom"/>
</dbReference>
<evidence type="ECO:0000259" key="5">
    <source>
        <dbReference type="PROSITE" id="PS50056"/>
    </source>
</evidence>
<dbReference type="PROSITE" id="PS00383">
    <property type="entry name" value="TYR_PHOSPHATASE_1"/>
    <property type="match status" value="1"/>
</dbReference>
<evidence type="ECO:0000259" key="6">
    <source>
        <dbReference type="PROSITE" id="PS50206"/>
    </source>
</evidence>
<dbReference type="SMART" id="SM00194">
    <property type="entry name" value="PTPc"/>
    <property type="match status" value="1"/>
</dbReference>
<dbReference type="PROSITE" id="PS50055">
    <property type="entry name" value="TYR_PHOSPHATASE_PTP"/>
    <property type="match status" value="1"/>
</dbReference>
<comment type="similarity">
    <text evidence="1">Belongs to the protein-tyrosine phosphatase family. Non-receptor class subfamily.</text>
</comment>
<evidence type="ECO:0000313" key="8">
    <source>
        <dbReference type="Proteomes" id="UP000707451"/>
    </source>
</evidence>
<dbReference type="InterPro" id="IPR001763">
    <property type="entry name" value="Rhodanese-like_dom"/>
</dbReference>
<feature type="compositionally biased region" description="Low complexity" evidence="3">
    <location>
        <begin position="40"/>
        <end position="52"/>
    </location>
</feature>
<feature type="domain" description="Tyrosine specific protein phosphatases" evidence="5">
    <location>
        <begin position="745"/>
        <end position="789"/>
    </location>
</feature>
<dbReference type="InterPro" id="IPR029021">
    <property type="entry name" value="Prot-tyrosine_phosphatase-like"/>
</dbReference>
<dbReference type="SMART" id="SM00404">
    <property type="entry name" value="PTPc_motif"/>
    <property type="match status" value="1"/>
</dbReference>
<dbReference type="PROSITE" id="PS50206">
    <property type="entry name" value="RHODANESE_3"/>
    <property type="match status" value="1"/>
</dbReference>
<organism evidence="7 8">
    <name type="scientific">Linnemannia hyalina</name>
    <dbReference type="NCBI Taxonomy" id="64524"/>
    <lineage>
        <taxon>Eukaryota</taxon>
        <taxon>Fungi</taxon>
        <taxon>Fungi incertae sedis</taxon>
        <taxon>Mucoromycota</taxon>
        <taxon>Mortierellomycotina</taxon>
        <taxon>Mortierellomycetes</taxon>
        <taxon>Mortierellales</taxon>
        <taxon>Mortierellaceae</taxon>
        <taxon>Linnemannia</taxon>
    </lineage>
</organism>
<dbReference type="Pfam" id="PF00102">
    <property type="entry name" value="Y_phosphatase"/>
    <property type="match status" value="1"/>
</dbReference>
<feature type="region of interest" description="Disordered" evidence="3">
    <location>
        <begin position="1"/>
        <end position="52"/>
    </location>
</feature>
<dbReference type="Gene3D" id="3.40.250.10">
    <property type="entry name" value="Rhodanese-like domain"/>
    <property type="match status" value="1"/>
</dbReference>
<dbReference type="SUPFAM" id="SSF52799">
    <property type="entry name" value="(Phosphotyrosine protein) phosphatases II"/>
    <property type="match status" value="1"/>
</dbReference>
<dbReference type="Gene3D" id="3.90.190.10">
    <property type="entry name" value="Protein tyrosine phosphatase superfamily"/>
    <property type="match status" value="1"/>
</dbReference>
<keyword evidence="8" id="KW-1185">Reference proteome</keyword>
<protein>
    <recommendedName>
        <fullName evidence="2">protein-tyrosine-phosphatase</fullName>
        <ecNumber evidence="2">3.1.3.48</ecNumber>
    </recommendedName>
</protein>
<dbReference type="SUPFAM" id="SSF52821">
    <property type="entry name" value="Rhodanese/Cell cycle control phosphatase"/>
    <property type="match status" value="1"/>
</dbReference>
<dbReference type="GO" id="GO:0004725">
    <property type="term" value="F:protein tyrosine phosphatase activity"/>
    <property type="evidence" value="ECO:0007669"/>
    <property type="project" value="UniProtKB-EC"/>
</dbReference>
<feature type="compositionally biased region" description="Low complexity" evidence="3">
    <location>
        <begin position="212"/>
        <end position="273"/>
    </location>
</feature>
<dbReference type="PANTHER" id="PTHR19134">
    <property type="entry name" value="RECEPTOR-TYPE TYROSINE-PROTEIN PHOSPHATASE"/>
    <property type="match status" value="1"/>
</dbReference>
<dbReference type="AlphaFoldDB" id="A0A9P7XW35"/>
<dbReference type="InterPro" id="IPR003595">
    <property type="entry name" value="Tyr_Pase_cat"/>
</dbReference>
<feature type="domain" description="Rhodanese" evidence="6">
    <location>
        <begin position="303"/>
        <end position="419"/>
    </location>
</feature>
<dbReference type="InterPro" id="IPR000242">
    <property type="entry name" value="PTP_cat"/>
</dbReference>
<feature type="compositionally biased region" description="Polar residues" evidence="3">
    <location>
        <begin position="190"/>
        <end position="200"/>
    </location>
</feature>
<sequence>MDQQPQHFRNQSATDPRIAALASNPNDPPTIVLLDPATPPTQSAAAAGASLSTSSNIATATATARPSLSFAGSGFFAATQDPVRHLEQQLPLETPFFTPQAVWTESARSDYFSTAASTPAPMPTHLTSPLSATHRSQTNLFASSFNVPAQTPAAVDISSFSASSPSYFPSSSNPSSTALDQDGQAGFQISMPSTSHSRPTSMGGALNGSWEPYPSSRPSSMSGSSISIPSHNRPNMSISMPLSSLMSPPSSTSSPSRPTMSSLSQSHHSPVAPAAPAELNLKEMTGETVSQLLEKVLMTSGGDKNAVMLLDMRSSVSHAISSIQTAVSVCIPNMLLKRPKTSLQMVTEQLTTEQDIETFSKWKQFANIVLFDASGAVPVVGSPIILMVQKFRKEGCNATLAYLNGGFNEFMVRHNNLCRTETKPASTGSDAGFVLPGMSLSGRGPSSAPVSTNPMSIVSPPRQRLHLGSLPSMMTQPAAGPLGFQTPMIENPNVNPLFESVRQAMGLSTNITEEIPVRLPMGFTFDTMREHLPTWLLSAITDASGKARLAEYFQKVEINENKRLALLMLPQNMRSGRTTHFSIGAGIEQGLKNRYNNIWPYDHSRVKLTEIDAGHDDYINASFLTPPLSRKSYIATQGPMPSTFQDFWKTAWEQNSRVVVMLTREQEMGRIKCHQYWPSSQYPLMEVGSMRVSFVNEFLPDASIGTILVRQMKLQHIRRPDEPARSITQIQYTGWPDFGVPETPLEVLRVIQLANEHNVPASAGPMIVHCSAGCGRTGAFCVIDSILTELHERPEVVLQRSEADAAAGRWLSLSTRPSLEFSRSGNDRVVNAMNSSRSLLPGSSGLAGPSSGGGVIAGTGTGPAVDDPMADIVYASVSTFREQRISMVQTLRQYVFCYEAIYWHLALEFTKERPDLGLMVTPPPSLAVHTPLLPMPPNTMTSNPALSMGNAPITTTSEEFSFFG</sequence>
<feature type="domain" description="Tyrosine-protein phosphatase" evidence="4">
    <location>
        <begin position="592"/>
        <end position="904"/>
    </location>
</feature>
<dbReference type="Proteomes" id="UP000707451">
    <property type="component" value="Unassembled WGS sequence"/>
</dbReference>
<name>A0A9P7XW35_9FUNG</name>
<evidence type="ECO:0000256" key="3">
    <source>
        <dbReference type="SAM" id="MobiDB-lite"/>
    </source>
</evidence>
<accession>A0A9P7XW35</accession>
<evidence type="ECO:0000256" key="1">
    <source>
        <dbReference type="ARBA" id="ARBA00009649"/>
    </source>
</evidence>
<comment type="caution">
    <text evidence="7">The sequence shown here is derived from an EMBL/GenBank/DDBJ whole genome shotgun (WGS) entry which is preliminary data.</text>
</comment>
<evidence type="ECO:0000256" key="2">
    <source>
        <dbReference type="ARBA" id="ARBA00013064"/>
    </source>
</evidence>
<proteinExistence type="inferred from homology"/>
<evidence type="ECO:0000259" key="4">
    <source>
        <dbReference type="PROSITE" id="PS50055"/>
    </source>
</evidence>
<dbReference type="CDD" id="cd18533">
    <property type="entry name" value="PTP_fungal"/>
    <property type="match status" value="1"/>
</dbReference>
<dbReference type="InterPro" id="IPR016130">
    <property type="entry name" value="Tyr_Pase_AS"/>
</dbReference>
<feature type="compositionally biased region" description="Polar residues" evidence="3">
    <location>
        <begin position="1"/>
        <end position="14"/>
    </location>
</feature>